<proteinExistence type="predicted"/>
<dbReference type="Pfam" id="PF07331">
    <property type="entry name" value="TctB"/>
    <property type="match status" value="1"/>
</dbReference>
<protein>
    <submittedName>
        <fullName evidence="3">Tripartite tricarboxylate transporter TctB family protein</fullName>
    </submittedName>
</protein>
<dbReference type="OrthoDB" id="2969509at2"/>
<name>A0A239B9W2_9FIRM</name>
<keyword evidence="1" id="KW-1133">Transmembrane helix</keyword>
<keyword evidence="4" id="KW-1185">Reference proteome</keyword>
<keyword evidence="1" id="KW-0812">Transmembrane</keyword>
<feature type="domain" description="DUF1468" evidence="2">
    <location>
        <begin position="16"/>
        <end position="159"/>
    </location>
</feature>
<dbReference type="InterPro" id="IPR009936">
    <property type="entry name" value="DUF1468"/>
</dbReference>
<dbReference type="Proteomes" id="UP000198304">
    <property type="component" value="Unassembled WGS sequence"/>
</dbReference>
<gene>
    <name evidence="3" type="ORF">SAMN05446037_1003106</name>
</gene>
<evidence type="ECO:0000259" key="2">
    <source>
        <dbReference type="Pfam" id="PF07331"/>
    </source>
</evidence>
<evidence type="ECO:0000313" key="3">
    <source>
        <dbReference type="EMBL" id="SNS04489.1"/>
    </source>
</evidence>
<dbReference type="RefSeq" id="WP_089281602.1">
    <property type="nucleotide sequence ID" value="NZ_FZOJ01000003.1"/>
</dbReference>
<feature type="transmembrane region" description="Helical" evidence="1">
    <location>
        <begin position="89"/>
        <end position="119"/>
    </location>
</feature>
<feature type="transmembrane region" description="Helical" evidence="1">
    <location>
        <begin position="131"/>
        <end position="150"/>
    </location>
</feature>
<accession>A0A239B9W2</accession>
<feature type="transmembrane region" description="Helical" evidence="1">
    <location>
        <begin position="44"/>
        <end position="68"/>
    </location>
</feature>
<evidence type="ECO:0000256" key="1">
    <source>
        <dbReference type="SAM" id="Phobius"/>
    </source>
</evidence>
<sequence length="165" mass="18293">MNLKGIVKYKELLIGMVVGLCAIAYLIGSMFIRRTTIVALGAEFMPQVYGFILLGLSALQVIVGINAAKKYEPKKEPTDSTEKPDNKSVFITFGLILLYVASMKILGYTISSILFLFSLTYVLTPVGKKKNYRTMIIFSVVLPLITSYLFRNVMHLGLPIGFLGI</sequence>
<evidence type="ECO:0000313" key="4">
    <source>
        <dbReference type="Proteomes" id="UP000198304"/>
    </source>
</evidence>
<organism evidence="3 4">
    <name type="scientific">Anaerovirgula multivorans</name>
    <dbReference type="NCBI Taxonomy" id="312168"/>
    <lineage>
        <taxon>Bacteria</taxon>
        <taxon>Bacillati</taxon>
        <taxon>Bacillota</taxon>
        <taxon>Clostridia</taxon>
        <taxon>Peptostreptococcales</taxon>
        <taxon>Natronincolaceae</taxon>
        <taxon>Anaerovirgula</taxon>
    </lineage>
</organism>
<feature type="transmembrane region" description="Helical" evidence="1">
    <location>
        <begin position="12"/>
        <end position="32"/>
    </location>
</feature>
<dbReference type="AlphaFoldDB" id="A0A239B9W2"/>
<keyword evidence="1" id="KW-0472">Membrane</keyword>
<reference evidence="3 4" key="1">
    <citation type="submission" date="2017-06" db="EMBL/GenBank/DDBJ databases">
        <authorList>
            <person name="Kim H.J."/>
            <person name="Triplett B.A."/>
        </authorList>
    </citation>
    <scope>NUCLEOTIDE SEQUENCE [LARGE SCALE GENOMIC DNA]</scope>
    <source>
        <strain evidence="3 4">SCA</strain>
    </source>
</reference>
<dbReference type="EMBL" id="FZOJ01000003">
    <property type="protein sequence ID" value="SNS04489.1"/>
    <property type="molecule type" value="Genomic_DNA"/>
</dbReference>